<accession>A0AB37VFP2</accession>
<comment type="caution">
    <text evidence="2">The sequence shown here is derived from an EMBL/GenBank/DDBJ whole genome shotgun (WGS) entry which is preliminary data.</text>
</comment>
<reference evidence="2 3" key="1">
    <citation type="submission" date="2018-06" db="EMBL/GenBank/DDBJ databases">
        <title>Carbapenemase-producing Enterobacteriaceae present in wastewater treatment plant effluent and nearby surface waters in the US.</title>
        <authorList>
            <person name="Mathys D.A."/>
            <person name="Mollenkopf D.F."/>
            <person name="Feicht S.M."/>
            <person name="Adams R.J."/>
            <person name="Albers A.L."/>
            <person name="Grooters S.V."/>
            <person name="Stuever D.M."/>
            <person name="Daniels J.B."/>
            <person name="Wittum T.E."/>
        </authorList>
    </citation>
    <scope>NUCLEOTIDE SEQUENCE [LARGE SCALE GENOMIC DNA]</scope>
    <source>
        <strain evidence="2 3">GEO_23_Down_A</strain>
    </source>
</reference>
<dbReference type="Pfam" id="PF13198">
    <property type="entry name" value="DUF4014"/>
    <property type="match status" value="1"/>
</dbReference>
<name>A0AB37VFP2_ENTCL</name>
<evidence type="ECO:0000313" key="2">
    <source>
        <dbReference type="EMBL" id="RWT76743.1"/>
    </source>
</evidence>
<sequence length="70" mass="8635">MTKIFRRNYPRRSRTIETVFFLLFLIVMLPVSPLLLIWLAGEWAREFVDWYGFVWEPFNRLHSKLNPYKD</sequence>
<gene>
    <name evidence="2" type="ORF">DN595_16610</name>
</gene>
<keyword evidence="1" id="KW-0472">Membrane</keyword>
<evidence type="ECO:0000256" key="1">
    <source>
        <dbReference type="SAM" id="Phobius"/>
    </source>
</evidence>
<proteinExistence type="predicted"/>
<keyword evidence="1" id="KW-1133">Transmembrane helix</keyword>
<dbReference type="RefSeq" id="WP_128339645.1">
    <property type="nucleotide sequence ID" value="NZ_JAFHGL010000090.1"/>
</dbReference>
<dbReference type="InterPro" id="IPR025096">
    <property type="entry name" value="DUF4014"/>
</dbReference>
<protein>
    <submittedName>
        <fullName evidence="2">Sugar acetyltransferase inhibitor</fullName>
    </submittedName>
</protein>
<dbReference type="Proteomes" id="UP000289016">
    <property type="component" value="Unassembled WGS sequence"/>
</dbReference>
<feature type="transmembrane region" description="Helical" evidence="1">
    <location>
        <begin position="20"/>
        <end position="41"/>
    </location>
</feature>
<organism evidence="2 3">
    <name type="scientific">Enterobacter cloacae</name>
    <dbReference type="NCBI Taxonomy" id="550"/>
    <lineage>
        <taxon>Bacteria</taxon>
        <taxon>Pseudomonadati</taxon>
        <taxon>Pseudomonadota</taxon>
        <taxon>Gammaproteobacteria</taxon>
        <taxon>Enterobacterales</taxon>
        <taxon>Enterobacteriaceae</taxon>
        <taxon>Enterobacter</taxon>
        <taxon>Enterobacter cloacae complex</taxon>
    </lineage>
</organism>
<keyword evidence="1" id="KW-0812">Transmembrane</keyword>
<dbReference type="AlphaFoldDB" id="A0AB37VFP2"/>
<dbReference type="EMBL" id="QKPI01000041">
    <property type="protein sequence ID" value="RWT76743.1"/>
    <property type="molecule type" value="Genomic_DNA"/>
</dbReference>
<evidence type="ECO:0000313" key="3">
    <source>
        <dbReference type="Proteomes" id="UP000289016"/>
    </source>
</evidence>